<dbReference type="CDD" id="cd01752">
    <property type="entry name" value="PLAT_polycystin"/>
    <property type="match status" value="1"/>
</dbReference>
<organism evidence="13 14">
    <name type="scientific">Adineta ricciae</name>
    <name type="common">Rotifer</name>
    <dbReference type="NCBI Taxonomy" id="249248"/>
    <lineage>
        <taxon>Eukaryota</taxon>
        <taxon>Metazoa</taxon>
        <taxon>Spiralia</taxon>
        <taxon>Gnathifera</taxon>
        <taxon>Rotifera</taxon>
        <taxon>Eurotatoria</taxon>
        <taxon>Bdelloidea</taxon>
        <taxon>Adinetida</taxon>
        <taxon>Adinetidae</taxon>
        <taxon>Adineta</taxon>
    </lineage>
</organism>
<evidence type="ECO:0000256" key="1">
    <source>
        <dbReference type="ARBA" id="ARBA00004141"/>
    </source>
</evidence>
<dbReference type="InterPro" id="IPR003915">
    <property type="entry name" value="PKD_2"/>
</dbReference>
<dbReference type="InterPro" id="IPR036392">
    <property type="entry name" value="PLAT/LH2_dom_sf"/>
</dbReference>
<feature type="repeat" description="NHL" evidence="10">
    <location>
        <begin position="19"/>
        <end position="49"/>
    </location>
</feature>
<name>A0A815GTK2_ADIRI</name>
<evidence type="ECO:0000256" key="5">
    <source>
        <dbReference type="ARBA" id="ARBA00022737"/>
    </source>
</evidence>
<protein>
    <recommendedName>
        <fullName evidence="12">PLAT domain-containing protein</fullName>
    </recommendedName>
</protein>
<feature type="domain" description="PLAT" evidence="12">
    <location>
        <begin position="1414"/>
        <end position="1533"/>
    </location>
</feature>
<dbReference type="CDD" id="cd05819">
    <property type="entry name" value="NHL"/>
    <property type="match status" value="2"/>
</dbReference>
<evidence type="ECO:0000259" key="12">
    <source>
        <dbReference type="PROSITE" id="PS50095"/>
    </source>
</evidence>
<dbReference type="PRINTS" id="PR01433">
    <property type="entry name" value="POLYCYSTIN2"/>
</dbReference>
<evidence type="ECO:0000256" key="10">
    <source>
        <dbReference type="PROSITE-ProRule" id="PRU00504"/>
    </source>
</evidence>
<comment type="caution">
    <text evidence="13">The sequence shown here is derived from an EMBL/GenBank/DDBJ whole genome shotgun (WGS) entry which is preliminary data.</text>
</comment>
<sequence>MWIVIAGTDCTTTSSSNTLKNPRGIFVDTNLNLYVADCGNDRIQQFLSQQLNGITIAGSPTTITLDCPSGIVLDGDGYVFIVDTNNHRIVASRPGNIFQCIVGCSSIAGSTSSQLYYPSTMSFDSYGNIYVVDSSNNRIQKFTLISNTTYPYSFNQPTLCPTVTWSTNGTTFANQSIIGTSPFGIFISINNTVYAGDRTNARIQIWYEGSLLPNRNISFDMSNTMFAVATASGDVYVDNGYVNFRVDYWPVGKTTSTPILTTNGRCFTMFIDTSNALYCSIWLFHRVTKKWLNDNGTTPILIAGTGAAGSTAYQLYYPLGIFVDLNFNLYVCDCNNDRIQQFQLGQTNAVTVVGNGAPGTITLNCPQGVALDTNGYIILTDQSNRLIISGPYGFRCLLGCSKVAGNSPSQFNFPGTFSFDSYGNLYVVDQNNNRIQKFLLTSNTCNATMKQKSFLSDQICYSNGSTLLTRDTIGSTPYAIFIDSFNTLYVASLINNSVLILTEESTTPIISLSGTFSRPYSIFVSITGDIYVDNGYANSRVDKIINSSLSNVVSVMNVPGSCYGLFLDINNYLYCSLRDFHRVIKILADGTMNTTIVVAGNGSAGASAYMLNSPQGIYVDNSLNLYVADCKNNRIQKFLPGILNGTTLADNSTTPIVTLNCPTGIVIDTNGYVFIVDSNNHRILGLYIYEVRCLIGCSGSSGSSSNTLSFPQSIAFDSYGNIYVADRNNSRIQKFNYVLSDCPRLPPGDNQTSLLNIVIHIRDTLDCVTIVNMTQISVFINQNEINDLQNLANLSNNNPIVQLLWSGNQNIVGQIVNSVSQTLNQMNTESINNAISNGLVATEIFVSSLESTSTPKTISTSSNNSFSSEYEKDLNNQANVRDYLVNFYANLLITTSNSIILQSSSLAQLTQSTNQLTRNVLQIASDRCYQLTIALYSLKTKISFEDMQTAATQLIQCASNVLIGINGVLQERMLILDSDYSRANSLSDDYNTDIESEWSNLNLFADGNDFSIETIEKNRNIYYQKQLANEIATKANEIILLLTSSLNIHINLGQSLTINTSTAFMSLQTISNDSLSNKIVTQPDNGQFQIPTNITVNNSSIFLRSMMTPLPSFGSNQSQSNTNLSRSISLSLFDKNGIEISVETNMINPIRMIIPRDPNIFLPSMYFQNVTSINSTDYHYIFHFHYINITNSLPISVHLEIHPLNSTLSYLFIYKFDQTPLLNSSINFIDGWTIFCPSHLTNESLYTYFIDNQQTSNHQSLIFGFRELNSTENIEYCSNNSIGNILPITNELFHFTSNYELRIYTSGCYYLDSTNNWKSDGLRVGSLTNHYETECFSTHLTTFAGGFIVLPAPINWNYVFSNADFLQNKTVYITVISVTTIYIVLLILARFQDLSNLKKIGVTPLLDNHVSDRYYYQIIVLTGHRQNAATKSKVYFVLSGDDDQTHVRTFVDPYREIFQRGGIDAFIMSVPKSLGPLNFIRIWHDNSGPGSSASWFLKYIIVRDLQTMEKFHFISQKWFAVEKEDGRIERLLPVASDSEKQQFSYLLTKKTYHSVSDQHLWFSIFSCPPAAKFTCVQRCTSCFVLLFSSMLLNIMYYDLSNAAKTSNRTSSFDLAIGPLHITPEQIGIGVMVEVLTLIPSILIVQFFRRIRSRQQFSPLRQALNKINPNTPIVTSKKKRRAHLTFPWWCLFIAYALSILIILVSIFFIIVRGIEFGDDKVKKWLTSVLTAFFSSILFTQPIKIVFFAIFFICFFRNTNDDVETNEYIDEYQMNFNEDDEEYFQSIKNYSLVNVQARQHVNRLTECEVIHAREQRIKEIQMWSIIREFIIYFVFFFLICSITFASREQNSFLQVQHLRKYFLNTRQSTNDYTQITTVTQFWFWLQNSFISNLRSQQWYNNDIPKYLNGYINDKSNRLIGWATMRQLRVKPSTCSDQRIMKICEKDYNFFNEDEESYSPGWTNQTLDETYSLSINNSFQYRTSNELNTYVFVGEHGTYNGGGYVYEFRGQLKDLQSNITTLHKLQWIDKKTRAILIQITLYNPNVQLLTSITFLCEFLITGEIISTSYFQPLNFFTFTSIFQLICTIIYMSFIIYFMFIQIRVFLRLKWKYFQQFWSLIELGIIVCSWTSVAIYIWRFKESRRISSLFKETNGYVYINLQLAAYVDNLLIYLLGFCCFFGMVKFLQLLRFDSRLLLFIQTLQRAQKELISFLMMFSIVYISFVCLFYFLFVSNMLSCSSLLSTTQMLFEMTLMKFDTSELIEADAFLGPFVFAIFMFLVVFVCLSMFLSIINESFRKARENPVENCEIFPFIMRRFICWSGLKRLSMTTIYAQRDTQMRSQYCNPIESFSDKIDQMLVKIDKLYIDQKIELKRLDKIQFSN</sequence>
<dbReference type="InterPro" id="IPR042060">
    <property type="entry name" value="PLAT_polycystin1"/>
</dbReference>
<feature type="transmembrane region" description="Helical" evidence="11">
    <location>
        <begin position="2072"/>
        <end position="2096"/>
    </location>
</feature>
<evidence type="ECO:0000256" key="11">
    <source>
        <dbReference type="SAM" id="Phobius"/>
    </source>
</evidence>
<accession>A0A815GTK2</accession>
<keyword evidence="3 11" id="KW-0812">Transmembrane</keyword>
<dbReference type="PANTHER" id="PTHR10877:SF194">
    <property type="entry name" value="LOCATION OF VULVA DEFECTIVE 1"/>
    <property type="match status" value="1"/>
</dbReference>
<dbReference type="GO" id="GO:0005262">
    <property type="term" value="F:calcium channel activity"/>
    <property type="evidence" value="ECO:0007669"/>
    <property type="project" value="TreeGrafter"/>
</dbReference>
<keyword evidence="4" id="KW-0732">Signal</keyword>
<comment type="subcellular location">
    <subcellularLocation>
        <location evidence="1">Membrane</location>
        <topology evidence="1">Multi-pass membrane protein</topology>
    </subcellularLocation>
</comment>
<dbReference type="FunFam" id="2.60.60.20:FF:000022">
    <property type="entry name" value="Uncharacterized protein"/>
    <property type="match status" value="1"/>
</dbReference>
<dbReference type="SUPFAM" id="SSF49723">
    <property type="entry name" value="Lipase/lipooxygenase domain (PLAT/LH2 domain)"/>
    <property type="match status" value="1"/>
</dbReference>
<feature type="transmembrane region" description="Helical" evidence="11">
    <location>
        <begin position="1823"/>
        <end position="1843"/>
    </location>
</feature>
<proteinExistence type="inferred from homology"/>
<reference evidence="13" key="1">
    <citation type="submission" date="2021-02" db="EMBL/GenBank/DDBJ databases">
        <authorList>
            <person name="Nowell W R."/>
        </authorList>
    </citation>
    <scope>NUCLEOTIDE SEQUENCE</scope>
</reference>
<evidence type="ECO:0000256" key="8">
    <source>
        <dbReference type="ARBA" id="ARBA00023180"/>
    </source>
</evidence>
<dbReference type="Gene3D" id="2.60.60.20">
    <property type="entry name" value="PLAT/LH2 domain"/>
    <property type="match status" value="1"/>
</dbReference>
<evidence type="ECO:0000256" key="3">
    <source>
        <dbReference type="ARBA" id="ARBA00022692"/>
    </source>
</evidence>
<dbReference type="Pfam" id="PF01436">
    <property type="entry name" value="NHL"/>
    <property type="match status" value="5"/>
</dbReference>
<dbReference type="Pfam" id="PF01477">
    <property type="entry name" value="PLAT"/>
    <property type="match status" value="1"/>
</dbReference>
<dbReference type="InterPro" id="IPR051223">
    <property type="entry name" value="Polycystin"/>
</dbReference>
<evidence type="ECO:0000313" key="14">
    <source>
        <dbReference type="Proteomes" id="UP000663852"/>
    </source>
</evidence>
<dbReference type="Gene3D" id="2.120.10.30">
    <property type="entry name" value="TolB, C-terminal domain"/>
    <property type="match status" value="4"/>
</dbReference>
<dbReference type="InterPro" id="IPR011042">
    <property type="entry name" value="6-blade_b-propeller_TolB-like"/>
</dbReference>
<feature type="transmembrane region" description="Helical" evidence="11">
    <location>
        <begin position="2206"/>
        <end position="2228"/>
    </location>
</feature>
<gene>
    <name evidence="13" type="ORF">EDS130_LOCUS32851</name>
</gene>
<feature type="transmembrane region" description="Helical" evidence="11">
    <location>
        <begin position="1685"/>
        <end position="1710"/>
    </location>
</feature>
<dbReference type="EMBL" id="CAJNOJ010000255">
    <property type="protein sequence ID" value="CAF1343109.1"/>
    <property type="molecule type" value="Genomic_DNA"/>
</dbReference>
<comment type="caution">
    <text evidence="9">Lacks conserved residue(s) required for the propagation of feature annotation.</text>
</comment>
<dbReference type="OrthoDB" id="444119at2759"/>
<dbReference type="InterPro" id="IPR001258">
    <property type="entry name" value="NHL_repeat"/>
</dbReference>
<dbReference type="GO" id="GO:0050982">
    <property type="term" value="P:detection of mechanical stimulus"/>
    <property type="evidence" value="ECO:0007669"/>
    <property type="project" value="TreeGrafter"/>
</dbReference>
<dbReference type="Pfam" id="PF08016">
    <property type="entry name" value="PKD_channel"/>
    <property type="match status" value="1"/>
</dbReference>
<evidence type="ECO:0000313" key="13">
    <source>
        <dbReference type="EMBL" id="CAF1343109.1"/>
    </source>
</evidence>
<dbReference type="SUPFAM" id="SSF101898">
    <property type="entry name" value="NHL repeat"/>
    <property type="match status" value="2"/>
</dbReference>
<feature type="transmembrane region" description="Helical" evidence="11">
    <location>
        <begin position="2166"/>
        <end position="2186"/>
    </location>
</feature>
<feature type="repeat" description="NHL" evidence="10">
    <location>
        <begin position="309"/>
        <end position="345"/>
    </location>
</feature>
<feature type="transmembrane region" description="Helical" evidence="11">
    <location>
        <begin position="1579"/>
        <end position="1597"/>
    </location>
</feature>
<keyword evidence="7 11" id="KW-0472">Membrane</keyword>
<feature type="transmembrane region" description="Helical" evidence="11">
    <location>
        <begin position="1371"/>
        <end position="1389"/>
    </location>
</feature>
<dbReference type="InterPro" id="IPR001024">
    <property type="entry name" value="PLAT/LH2_dom"/>
</dbReference>
<keyword evidence="8" id="KW-0325">Glycoprotein</keyword>
<evidence type="ECO:0000256" key="4">
    <source>
        <dbReference type="ARBA" id="ARBA00022729"/>
    </source>
</evidence>
<dbReference type="Gene3D" id="2.40.10.500">
    <property type="match status" value="1"/>
</dbReference>
<dbReference type="GO" id="GO:0005509">
    <property type="term" value="F:calcium ion binding"/>
    <property type="evidence" value="ECO:0007669"/>
    <property type="project" value="InterPro"/>
</dbReference>
<feature type="transmembrane region" description="Helical" evidence="11">
    <location>
        <begin position="1626"/>
        <end position="1647"/>
    </location>
</feature>
<feature type="transmembrane region" description="Helical" evidence="11">
    <location>
        <begin position="2116"/>
        <end position="2134"/>
    </location>
</feature>
<keyword evidence="6 11" id="KW-1133">Transmembrane helix</keyword>
<dbReference type="SMART" id="SM00308">
    <property type="entry name" value="LH2"/>
    <property type="match status" value="1"/>
</dbReference>
<dbReference type="PROSITE" id="PS51125">
    <property type="entry name" value="NHL"/>
    <property type="match status" value="5"/>
</dbReference>
<dbReference type="InterPro" id="IPR046791">
    <property type="entry name" value="Polycystin_dom"/>
</dbReference>
<dbReference type="SUPFAM" id="SSF63825">
    <property type="entry name" value="YWTD domain"/>
    <property type="match status" value="1"/>
</dbReference>
<feature type="repeat" description="NHL" evidence="10">
    <location>
        <begin position="695"/>
        <end position="738"/>
    </location>
</feature>
<feature type="repeat" description="NHL" evidence="10">
    <location>
        <begin position="109"/>
        <end position="145"/>
    </location>
</feature>
<feature type="transmembrane region" description="Helical" evidence="11">
    <location>
        <begin position="2264"/>
        <end position="2289"/>
    </location>
</feature>
<evidence type="ECO:0000256" key="6">
    <source>
        <dbReference type="ARBA" id="ARBA00022989"/>
    </source>
</evidence>
<comment type="similarity">
    <text evidence="2">Belongs to the polycystin family.</text>
</comment>
<keyword evidence="5" id="KW-0677">Repeat</keyword>
<evidence type="ECO:0000256" key="9">
    <source>
        <dbReference type="PROSITE-ProRule" id="PRU00152"/>
    </source>
</evidence>
<feature type="transmembrane region" description="Helical" evidence="11">
    <location>
        <begin position="1730"/>
        <end position="1754"/>
    </location>
</feature>
<dbReference type="InterPro" id="IPR013122">
    <property type="entry name" value="PKD1_2_channel"/>
</dbReference>
<evidence type="ECO:0000256" key="2">
    <source>
        <dbReference type="ARBA" id="ARBA00007200"/>
    </source>
</evidence>
<dbReference type="PROSITE" id="PS50095">
    <property type="entry name" value="PLAT"/>
    <property type="match status" value="1"/>
</dbReference>
<evidence type="ECO:0000256" key="7">
    <source>
        <dbReference type="ARBA" id="ARBA00023136"/>
    </source>
</evidence>
<dbReference type="Proteomes" id="UP000663852">
    <property type="component" value="Unassembled WGS sequence"/>
</dbReference>
<dbReference type="Pfam" id="PF20519">
    <property type="entry name" value="Polycystin_dom"/>
    <property type="match status" value="1"/>
</dbReference>
<feature type="repeat" description="NHL" evidence="10">
    <location>
        <begin position="602"/>
        <end position="641"/>
    </location>
</feature>
<dbReference type="PANTHER" id="PTHR10877">
    <property type="entry name" value="POLYCYSTIN FAMILY MEMBER"/>
    <property type="match status" value="1"/>
</dbReference>
<dbReference type="GO" id="GO:0016020">
    <property type="term" value="C:membrane"/>
    <property type="evidence" value="ECO:0007669"/>
    <property type="project" value="UniProtKB-SubCell"/>
</dbReference>